<dbReference type="InterPro" id="IPR008538">
    <property type="entry name" value="Uma2"/>
</dbReference>
<dbReference type="CDD" id="cd06260">
    <property type="entry name" value="DUF820-like"/>
    <property type="match status" value="1"/>
</dbReference>
<evidence type="ECO:0000259" key="1">
    <source>
        <dbReference type="Pfam" id="PF05685"/>
    </source>
</evidence>
<organism evidence="2 3">
    <name type="scientific">Patulibacter medicamentivorans</name>
    <dbReference type="NCBI Taxonomy" id="1097667"/>
    <lineage>
        <taxon>Bacteria</taxon>
        <taxon>Bacillati</taxon>
        <taxon>Actinomycetota</taxon>
        <taxon>Thermoleophilia</taxon>
        <taxon>Solirubrobacterales</taxon>
        <taxon>Patulibacteraceae</taxon>
        <taxon>Patulibacter</taxon>
    </lineage>
</organism>
<evidence type="ECO:0000313" key="3">
    <source>
        <dbReference type="Proteomes" id="UP000005143"/>
    </source>
</evidence>
<gene>
    <name evidence="2" type="ORF">PAI11_11370</name>
</gene>
<dbReference type="PANTHER" id="PTHR34107">
    <property type="entry name" value="SLL0198 PROTEIN-RELATED"/>
    <property type="match status" value="1"/>
</dbReference>
<dbReference type="EMBL" id="AGUD01000052">
    <property type="protein sequence ID" value="EHN11989.1"/>
    <property type="molecule type" value="Genomic_DNA"/>
</dbReference>
<comment type="caution">
    <text evidence="2">The sequence shown here is derived from an EMBL/GenBank/DDBJ whole genome shotgun (WGS) entry which is preliminary data.</text>
</comment>
<dbReference type="InterPro" id="IPR011335">
    <property type="entry name" value="Restrct_endonuc-II-like"/>
</dbReference>
<dbReference type="InterPro" id="IPR012296">
    <property type="entry name" value="Nuclease_put_TT1808"/>
</dbReference>
<dbReference type="SUPFAM" id="SSF52980">
    <property type="entry name" value="Restriction endonuclease-like"/>
    <property type="match status" value="1"/>
</dbReference>
<name>H0E2X2_9ACTN</name>
<dbReference type="PANTHER" id="PTHR34107:SF4">
    <property type="entry name" value="SLL1222 PROTEIN"/>
    <property type="match status" value="1"/>
</dbReference>
<accession>H0E2X2</accession>
<reference evidence="2 3" key="1">
    <citation type="journal article" date="2013" name="Biodegradation">
        <title>Quantitative proteomic analysis of ibuprofen-degrading Patulibacter sp. strain I11.</title>
        <authorList>
            <person name="Almeida B."/>
            <person name="Kjeldal H."/>
            <person name="Lolas I."/>
            <person name="Knudsen A.D."/>
            <person name="Carvalho G."/>
            <person name="Nielsen K.L."/>
            <person name="Barreto Crespo M.T."/>
            <person name="Stensballe A."/>
            <person name="Nielsen J.L."/>
        </authorList>
    </citation>
    <scope>NUCLEOTIDE SEQUENCE [LARGE SCALE GENOMIC DNA]</scope>
    <source>
        <strain evidence="2 3">I11</strain>
    </source>
</reference>
<dbReference type="AlphaFoldDB" id="H0E2X2"/>
<proteinExistence type="predicted"/>
<evidence type="ECO:0000313" key="2">
    <source>
        <dbReference type="EMBL" id="EHN11989.1"/>
    </source>
</evidence>
<dbReference type="Proteomes" id="UP000005143">
    <property type="component" value="Unassembled WGS sequence"/>
</dbReference>
<protein>
    <recommendedName>
        <fullName evidence="1">Putative restriction endonuclease domain-containing protein</fullName>
    </recommendedName>
</protein>
<feature type="domain" description="Putative restriction endonuclease" evidence="1">
    <location>
        <begin position="15"/>
        <end position="185"/>
    </location>
</feature>
<keyword evidence="3" id="KW-1185">Reference proteome</keyword>
<sequence length="190" mass="20987">MNAMTAASPQRMTAEQFLALPPREDTCRLELIEGEVVVLSQPTPLHQLAVVNLVFAIKTWTTAAAGRGFVTLNIDTGIDDWNVLSPDVQWYAADRELPALDRPPWPLGDLVIEVRSPSTWHRDVGIKRQIYEREGARELWLVDPPARSVLLFRRSGAAATFDVTAEVGGDERLESPLLPGFAIATAELFA</sequence>
<dbReference type="Pfam" id="PF05685">
    <property type="entry name" value="Uma2"/>
    <property type="match status" value="1"/>
</dbReference>
<dbReference type="Gene3D" id="3.90.1570.10">
    <property type="entry name" value="tt1808, chain A"/>
    <property type="match status" value="1"/>
</dbReference>